<keyword evidence="2 6" id="KW-0285">Flavoprotein</keyword>
<dbReference type="InterPro" id="IPR020946">
    <property type="entry name" value="Flavin_mOase-like"/>
</dbReference>
<comment type="cofactor">
    <cofactor evidence="6">
        <name>FAD</name>
        <dbReference type="ChEBI" id="CHEBI:57692"/>
    </cofactor>
</comment>
<dbReference type="GO" id="GO:0050660">
    <property type="term" value="F:flavin adenine dinucleotide binding"/>
    <property type="evidence" value="ECO:0007669"/>
    <property type="project" value="InterPro"/>
</dbReference>
<dbReference type="EMBL" id="OX459125">
    <property type="protein sequence ID" value="CAI9117087.1"/>
    <property type="molecule type" value="Genomic_DNA"/>
</dbReference>
<evidence type="ECO:0000256" key="5">
    <source>
        <dbReference type="ARBA" id="ARBA00023002"/>
    </source>
</evidence>
<evidence type="ECO:0000256" key="1">
    <source>
        <dbReference type="ARBA" id="ARBA00009183"/>
    </source>
</evidence>
<keyword evidence="7" id="KW-0812">Transmembrane</keyword>
<evidence type="ECO:0000256" key="3">
    <source>
        <dbReference type="ARBA" id="ARBA00022827"/>
    </source>
</evidence>
<comment type="similarity">
    <text evidence="1 6">Belongs to the FMO family.</text>
</comment>
<dbReference type="InterPro" id="IPR036188">
    <property type="entry name" value="FAD/NAD-bd_sf"/>
</dbReference>
<keyword evidence="6" id="KW-0503">Monooxygenase</keyword>
<organism evidence="8 9">
    <name type="scientific">Oldenlandia corymbosa var. corymbosa</name>
    <dbReference type="NCBI Taxonomy" id="529605"/>
    <lineage>
        <taxon>Eukaryota</taxon>
        <taxon>Viridiplantae</taxon>
        <taxon>Streptophyta</taxon>
        <taxon>Embryophyta</taxon>
        <taxon>Tracheophyta</taxon>
        <taxon>Spermatophyta</taxon>
        <taxon>Magnoliopsida</taxon>
        <taxon>eudicotyledons</taxon>
        <taxon>Gunneridae</taxon>
        <taxon>Pentapetalae</taxon>
        <taxon>asterids</taxon>
        <taxon>lamiids</taxon>
        <taxon>Gentianales</taxon>
        <taxon>Rubiaceae</taxon>
        <taxon>Rubioideae</taxon>
        <taxon>Spermacoceae</taxon>
        <taxon>Hedyotis-Oldenlandia complex</taxon>
        <taxon>Oldenlandia</taxon>
    </lineage>
</organism>
<dbReference type="AlphaFoldDB" id="A0AAV1EBI0"/>
<proteinExistence type="inferred from homology"/>
<dbReference type="InterPro" id="IPR000960">
    <property type="entry name" value="Flavin_mOase"/>
</dbReference>
<dbReference type="GO" id="GO:0050661">
    <property type="term" value="F:NADP binding"/>
    <property type="evidence" value="ECO:0007669"/>
    <property type="project" value="InterPro"/>
</dbReference>
<keyword evidence="7" id="KW-0472">Membrane</keyword>
<evidence type="ECO:0000256" key="7">
    <source>
        <dbReference type="SAM" id="Phobius"/>
    </source>
</evidence>
<keyword evidence="4" id="KW-0521">NADP</keyword>
<reference evidence="8" key="1">
    <citation type="submission" date="2023-03" db="EMBL/GenBank/DDBJ databases">
        <authorList>
            <person name="Julca I."/>
        </authorList>
    </citation>
    <scope>NUCLEOTIDE SEQUENCE</scope>
</reference>
<protein>
    <recommendedName>
        <fullName evidence="6">Flavin-containing monooxygenase</fullName>
        <ecNumber evidence="6">1.-.-.-</ecNumber>
    </recommendedName>
</protein>
<dbReference type="Gene3D" id="3.50.50.60">
    <property type="entry name" value="FAD/NAD(P)-binding domain"/>
    <property type="match status" value="2"/>
</dbReference>
<dbReference type="InterPro" id="IPR050346">
    <property type="entry name" value="FMO-like"/>
</dbReference>
<gene>
    <name evidence="8" type="ORF">OLC1_LOCUS23206</name>
</gene>
<sequence length="560" mass="63715">MEITHKDQPNSRKTIGVIGAGISGLLACKYALQKGFLPTVFEAHDSIGGVWSSNVITTTKLQTPKYQFQFSDFPWPDSVAEEFPHHRQVMDYLTRYALHFKLLPHIKFNHKVIGIDYVSSSSEEEDQQFLWGGSGHAFSDRGKWNVTVQDNSVNPNPSHHQHSHQEYIFDFVMVCIGKYSDVANIPQFPMNKGPEVFQGKVLHSMDYAALLTDNNAAASPHDLVQDKRVTVIGFQKSALDIASQISQLNGTKNPCTLVFRRAHWSVSEDVVVQSFKNLNRFSELMVHKPNQGFFLWLLALLLSPMLWIYSKITERYLKRKYPMAKYNTIPEHPYLNQIRTCTLAVLPPNFYDKVSEGSIILKKSHSFHFCDKGIVVTSVNRQEGEKEAEEENVEIVEADVVIFATGYASQHKLASIFKSTDFQKCISGLSAPLYRECIHPKIPNLAILGYSDSHAVLYSTEMRAKWLSCFLEGRFKLPKIRDMEDNVTRWENCLRKQYSGVGGDHNGAQIYRPTCVSVMLQIYCNDEICKDLNCNPRRKTSIFSELFVPYGPSDYIDVGN</sequence>
<dbReference type="FunFam" id="3.50.50.60:FF:000403">
    <property type="entry name" value="Flavin-containing monooxygenase"/>
    <property type="match status" value="1"/>
</dbReference>
<dbReference type="SUPFAM" id="SSF51905">
    <property type="entry name" value="FAD/NAD(P)-binding domain"/>
    <property type="match status" value="2"/>
</dbReference>
<evidence type="ECO:0000313" key="8">
    <source>
        <dbReference type="EMBL" id="CAI9117087.1"/>
    </source>
</evidence>
<dbReference type="Pfam" id="PF00743">
    <property type="entry name" value="FMO-like"/>
    <property type="match status" value="1"/>
</dbReference>
<evidence type="ECO:0000256" key="2">
    <source>
        <dbReference type="ARBA" id="ARBA00022630"/>
    </source>
</evidence>
<keyword evidence="7" id="KW-1133">Transmembrane helix</keyword>
<dbReference type="PANTHER" id="PTHR23023">
    <property type="entry name" value="DIMETHYLANILINE MONOOXYGENASE"/>
    <property type="match status" value="1"/>
</dbReference>
<keyword evidence="9" id="KW-1185">Reference proteome</keyword>
<evidence type="ECO:0000313" key="9">
    <source>
        <dbReference type="Proteomes" id="UP001161247"/>
    </source>
</evidence>
<evidence type="ECO:0000256" key="6">
    <source>
        <dbReference type="RuleBase" id="RU361177"/>
    </source>
</evidence>
<keyword evidence="5 6" id="KW-0560">Oxidoreductase</keyword>
<accession>A0AAV1EBI0</accession>
<name>A0AAV1EBI0_OLDCO</name>
<feature type="transmembrane region" description="Helical" evidence="7">
    <location>
        <begin position="293"/>
        <end position="310"/>
    </location>
</feature>
<dbReference type="GO" id="GO:0004499">
    <property type="term" value="F:N,N-dimethylaniline monooxygenase activity"/>
    <property type="evidence" value="ECO:0007669"/>
    <property type="project" value="InterPro"/>
</dbReference>
<dbReference type="PIRSF" id="PIRSF000332">
    <property type="entry name" value="FMO"/>
    <property type="match status" value="1"/>
</dbReference>
<evidence type="ECO:0000256" key="4">
    <source>
        <dbReference type="ARBA" id="ARBA00022857"/>
    </source>
</evidence>
<dbReference type="PROSITE" id="PS51257">
    <property type="entry name" value="PROKAR_LIPOPROTEIN"/>
    <property type="match status" value="1"/>
</dbReference>
<dbReference type="EC" id="1.-.-.-" evidence="6"/>
<dbReference type="Proteomes" id="UP001161247">
    <property type="component" value="Chromosome 8"/>
</dbReference>
<keyword evidence="3 6" id="KW-0274">FAD</keyword>